<dbReference type="Proteomes" id="UP000245461">
    <property type="component" value="Unassembled WGS sequence"/>
</dbReference>
<name>A0A317E476_9PROT</name>
<dbReference type="Pfam" id="PF24698">
    <property type="entry name" value="DUF7662"/>
    <property type="match status" value="1"/>
</dbReference>
<evidence type="ECO:0000313" key="2">
    <source>
        <dbReference type="EMBL" id="PWR21441.1"/>
    </source>
</evidence>
<dbReference type="AlphaFoldDB" id="A0A317E476"/>
<feature type="domain" description="DUF7662" evidence="1">
    <location>
        <begin position="4"/>
        <end position="79"/>
    </location>
</feature>
<dbReference type="RefSeq" id="WP_109906648.1">
    <property type="nucleotide sequence ID" value="NZ_QGLE01000007.1"/>
</dbReference>
<proteinExistence type="predicted"/>
<sequence length="127" mass="14044">MSKYSELSFHLARLDTSVWTASFDEISHILGFPLPSSAYNYPAWWANQTGVGHTQSLAWQSAGWKTTDLDLKGQRVTFRYCGGEESNLDKVPEPAAKPPSLTIAEAKAGLAQLFGVREDQIEITIRA</sequence>
<gene>
    <name evidence="2" type="ORF">DKG74_13500</name>
</gene>
<keyword evidence="3" id="KW-1185">Reference proteome</keyword>
<dbReference type="InterPro" id="IPR056079">
    <property type="entry name" value="DUF7662"/>
</dbReference>
<accession>A0A317E476</accession>
<comment type="caution">
    <text evidence="2">The sequence shown here is derived from an EMBL/GenBank/DDBJ whole genome shotgun (WGS) entry which is preliminary data.</text>
</comment>
<evidence type="ECO:0000313" key="3">
    <source>
        <dbReference type="Proteomes" id="UP000245461"/>
    </source>
</evidence>
<organism evidence="2 3">
    <name type="scientific">Zavarzinia aquatilis</name>
    <dbReference type="NCBI Taxonomy" id="2211142"/>
    <lineage>
        <taxon>Bacteria</taxon>
        <taxon>Pseudomonadati</taxon>
        <taxon>Pseudomonadota</taxon>
        <taxon>Alphaproteobacteria</taxon>
        <taxon>Rhodospirillales</taxon>
        <taxon>Zavarziniaceae</taxon>
        <taxon>Zavarzinia</taxon>
    </lineage>
</organism>
<dbReference type="OrthoDB" id="3480230at2"/>
<protein>
    <recommendedName>
        <fullName evidence="1">DUF7662 domain-containing protein</fullName>
    </recommendedName>
</protein>
<evidence type="ECO:0000259" key="1">
    <source>
        <dbReference type="Pfam" id="PF24698"/>
    </source>
</evidence>
<reference evidence="2 3" key="1">
    <citation type="submission" date="2018-05" db="EMBL/GenBank/DDBJ databases">
        <title>Zavarzinia sp. HR-AS.</title>
        <authorList>
            <person name="Lee Y."/>
            <person name="Jeon C.O."/>
        </authorList>
    </citation>
    <scope>NUCLEOTIDE SEQUENCE [LARGE SCALE GENOMIC DNA]</scope>
    <source>
        <strain evidence="2 3">HR-AS</strain>
    </source>
</reference>
<dbReference type="EMBL" id="QGLE01000007">
    <property type="protein sequence ID" value="PWR21441.1"/>
    <property type="molecule type" value="Genomic_DNA"/>
</dbReference>